<dbReference type="AlphaFoldDB" id="A0A1T5DYR3"/>
<evidence type="ECO:0008006" key="3">
    <source>
        <dbReference type="Google" id="ProtNLM"/>
    </source>
</evidence>
<proteinExistence type="predicted"/>
<evidence type="ECO:0000313" key="1">
    <source>
        <dbReference type="EMBL" id="SKB76942.1"/>
    </source>
</evidence>
<reference evidence="2" key="1">
    <citation type="submission" date="2017-02" db="EMBL/GenBank/DDBJ databases">
        <authorList>
            <person name="Varghese N."/>
            <person name="Submissions S."/>
        </authorList>
    </citation>
    <scope>NUCLEOTIDE SEQUENCE [LARGE SCALE GENOMIC DNA]</scope>
    <source>
        <strain evidence="2">DSM 22270</strain>
    </source>
</reference>
<name>A0A1T5DYR3_9BACT</name>
<dbReference type="OrthoDB" id="959589at2"/>
<gene>
    <name evidence="1" type="ORF">SAMN05660293_02022</name>
</gene>
<organism evidence="1 2">
    <name type="scientific">Dyadobacter psychrophilus</name>
    <dbReference type="NCBI Taxonomy" id="651661"/>
    <lineage>
        <taxon>Bacteria</taxon>
        <taxon>Pseudomonadati</taxon>
        <taxon>Bacteroidota</taxon>
        <taxon>Cytophagia</taxon>
        <taxon>Cytophagales</taxon>
        <taxon>Spirosomataceae</taxon>
        <taxon>Dyadobacter</taxon>
    </lineage>
</organism>
<dbReference type="RefSeq" id="WP_141110256.1">
    <property type="nucleotide sequence ID" value="NZ_FUZA01000002.1"/>
</dbReference>
<dbReference type="PROSITE" id="PS51257">
    <property type="entry name" value="PROKAR_LIPOPROTEIN"/>
    <property type="match status" value="1"/>
</dbReference>
<sequence length="170" mass="18829">MKSHQKINYVFILFMALASLIGCKKDSDVTPSDENSIVGKWRLKSAKLNAKVKVNGTIQSASNNRAGTPAEVIDIKDDGTIDDPGDIFGTDTYWWDYKVKGTELALGDPDDIGYFTLSSDSQTMKWQMNLEQAQRSLKETDGFSSVFNVDATAMQDALVECDLVLDFVKN</sequence>
<keyword evidence="2" id="KW-1185">Reference proteome</keyword>
<accession>A0A1T5DYR3</accession>
<protein>
    <recommendedName>
        <fullName evidence="3">Lipocalin-like domain-containing protein</fullName>
    </recommendedName>
</protein>
<dbReference type="Proteomes" id="UP000190897">
    <property type="component" value="Unassembled WGS sequence"/>
</dbReference>
<dbReference type="EMBL" id="FUZA01000002">
    <property type="protein sequence ID" value="SKB76942.1"/>
    <property type="molecule type" value="Genomic_DNA"/>
</dbReference>
<evidence type="ECO:0000313" key="2">
    <source>
        <dbReference type="Proteomes" id="UP000190897"/>
    </source>
</evidence>